<dbReference type="InterPro" id="IPR017736">
    <property type="entry name" value="Glyco_hydro_1_beta-glucosidase"/>
</dbReference>
<dbReference type="InterPro" id="IPR001360">
    <property type="entry name" value="Glyco_hydro_1"/>
</dbReference>
<comment type="similarity">
    <text evidence="2 12">Belongs to the glycosyl hydrolase 1 family.</text>
</comment>
<keyword evidence="15" id="KW-1185">Reference proteome</keyword>
<evidence type="ECO:0000256" key="12">
    <source>
        <dbReference type="RuleBase" id="RU361175"/>
    </source>
</evidence>
<keyword evidence="4 12" id="KW-0378">Hydrolase</keyword>
<dbReference type="PANTHER" id="PTHR10353">
    <property type="entry name" value="GLYCOSYL HYDROLASE"/>
    <property type="match status" value="1"/>
</dbReference>
<evidence type="ECO:0000256" key="6">
    <source>
        <dbReference type="ARBA" id="ARBA00023277"/>
    </source>
</evidence>
<reference evidence="14 15" key="1">
    <citation type="submission" date="2020-02" db="EMBL/GenBank/DDBJ databases">
        <title>Whole-genome analyses of novel actinobacteria.</title>
        <authorList>
            <person name="Sahin N."/>
            <person name="Tatar D."/>
        </authorList>
    </citation>
    <scope>NUCLEOTIDE SEQUENCE [LARGE SCALE GENOMIC DNA]</scope>
    <source>
        <strain evidence="14 15">SB3404</strain>
    </source>
</reference>
<evidence type="ECO:0000256" key="8">
    <source>
        <dbReference type="ARBA" id="ARBA00023326"/>
    </source>
</evidence>
<evidence type="ECO:0000313" key="14">
    <source>
        <dbReference type="EMBL" id="NGO73822.1"/>
    </source>
</evidence>
<evidence type="ECO:0000256" key="3">
    <source>
        <dbReference type="ARBA" id="ARBA00012744"/>
    </source>
</evidence>
<feature type="binding site" evidence="10">
    <location>
        <position position="124"/>
    </location>
    <ligand>
        <name>substrate</name>
    </ligand>
</feature>
<comment type="caution">
    <text evidence="14">The sequence shown here is derived from an EMBL/GenBank/DDBJ whole genome shotgun (WGS) entry which is preliminary data.</text>
</comment>
<dbReference type="GO" id="GO:0005829">
    <property type="term" value="C:cytosol"/>
    <property type="evidence" value="ECO:0007669"/>
    <property type="project" value="TreeGrafter"/>
</dbReference>
<organism evidence="14 15">
    <name type="scientific">Streptomyces boncukensis</name>
    <dbReference type="NCBI Taxonomy" id="2711219"/>
    <lineage>
        <taxon>Bacteria</taxon>
        <taxon>Bacillati</taxon>
        <taxon>Actinomycetota</taxon>
        <taxon>Actinomycetes</taxon>
        <taxon>Kitasatosporales</taxon>
        <taxon>Streptomycetaceae</taxon>
        <taxon>Streptomyces</taxon>
    </lineage>
</organism>
<evidence type="ECO:0000256" key="7">
    <source>
        <dbReference type="ARBA" id="ARBA00023295"/>
    </source>
</evidence>
<keyword evidence="7 12" id="KW-0326">Glycosidase</keyword>
<feature type="binding site" evidence="10">
    <location>
        <position position="23"/>
    </location>
    <ligand>
        <name>substrate</name>
    </ligand>
</feature>
<keyword evidence="5" id="KW-0136">Cellulose degradation</keyword>
<dbReference type="GO" id="GO:0008422">
    <property type="term" value="F:beta-glucosidase activity"/>
    <property type="evidence" value="ECO:0007669"/>
    <property type="project" value="UniProtKB-EC"/>
</dbReference>
<evidence type="ECO:0000256" key="4">
    <source>
        <dbReference type="ARBA" id="ARBA00022801"/>
    </source>
</evidence>
<evidence type="ECO:0000256" key="5">
    <source>
        <dbReference type="ARBA" id="ARBA00023001"/>
    </source>
</evidence>
<name>A0A6G4X9I4_9ACTN</name>
<evidence type="ECO:0000256" key="1">
    <source>
        <dbReference type="ARBA" id="ARBA00000448"/>
    </source>
</evidence>
<evidence type="ECO:0000256" key="10">
    <source>
        <dbReference type="PIRSR" id="PIRSR617736-2"/>
    </source>
</evidence>
<comment type="catalytic activity">
    <reaction evidence="1 12">
        <text>Hydrolysis of terminal, non-reducing beta-D-glucosyl residues with release of beta-D-glucose.</text>
        <dbReference type="EC" id="3.2.1.21"/>
    </reaction>
</comment>
<dbReference type="InterPro" id="IPR018120">
    <property type="entry name" value="Glyco_hydro_1_AS"/>
</dbReference>
<evidence type="ECO:0000256" key="9">
    <source>
        <dbReference type="PIRSR" id="PIRSR617736-1"/>
    </source>
</evidence>
<feature type="active site" description="Nucleophile" evidence="9 11">
    <location>
        <position position="377"/>
    </location>
</feature>
<dbReference type="EC" id="3.2.1.21" evidence="3 12"/>
<dbReference type="SUPFAM" id="SSF51445">
    <property type="entry name" value="(Trans)glycosidases"/>
    <property type="match status" value="1"/>
</dbReference>
<dbReference type="EMBL" id="JAAKZZ010000921">
    <property type="protein sequence ID" value="NGO73822.1"/>
    <property type="molecule type" value="Genomic_DNA"/>
</dbReference>
<dbReference type="Gene3D" id="3.20.20.80">
    <property type="entry name" value="Glycosidases"/>
    <property type="match status" value="1"/>
</dbReference>
<keyword evidence="6" id="KW-0119">Carbohydrate metabolism</keyword>
<evidence type="ECO:0000313" key="15">
    <source>
        <dbReference type="Proteomes" id="UP000477722"/>
    </source>
</evidence>
<feature type="binding site" evidence="10">
    <location>
        <position position="300"/>
    </location>
    <ligand>
        <name>substrate</name>
    </ligand>
</feature>
<dbReference type="InterPro" id="IPR033132">
    <property type="entry name" value="GH_1_N_CS"/>
</dbReference>
<accession>A0A6G4X9I4</accession>
<feature type="active site" description="Proton donor" evidence="9">
    <location>
        <position position="169"/>
    </location>
</feature>
<dbReference type="GO" id="GO:0030245">
    <property type="term" value="P:cellulose catabolic process"/>
    <property type="evidence" value="ECO:0007669"/>
    <property type="project" value="UniProtKB-KW"/>
</dbReference>
<dbReference type="PANTHER" id="PTHR10353:SF36">
    <property type="entry name" value="LP05116P"/>
    <property type="match status" value="1"/>
</dbReference>
<feature type="region of interest" description="Disordered" evidence="13">
    <location>
        <begin position="308"/>
        <end position="333"/>
    </location>
</feature>
<keyword evidence="8" id="KW-0624">Polysaccharide degradation</keyword>
<evidence type="ECO:0000256" key="13">
    <source>
        <dbReference type="SAM" id="MobiDB-lite"/>
    </source>
</evidence>
<sequence length="474" mass="51769">MSTHTVRQFPESFVWGTSTAAYQIEGAVAEGGRSPSIWDTFAHTPGKVHQGDTGDRACEHYQRFREDVALMSELGVRAYRFSVSWPRVQPAGAGPAVQRGLDFYRALVDELLEAGIEPYLTLYHWDLPQELEDAGGWPARNTAYRFAEYARLVADALGDRVTHWTTLNEPWCSAFLGYGSGVHAPGRTDPAAALRAAHHLNLGHGLAARALSDTLPSGAQLMVSLNPAVVRPRSDSAADRDAARRIDALATRVFTGPILRGAYDDDLLADTASVTDWSCVHDGDLALIQHPLDALGINYYTPSLVSAASGSPDAPAERNDGHGNSAHSPWPGADGVAFHQSPGPRTEMGWTVDPTGLTELLLRFHREAPGVPLYITENGAAYEDKPDAEGQVHDPERIAYLRGHLGAVHRALTEGADVRGYFLWSLLDNFEWAYGYSRRFGAYHVDFDTQRRTPKSSARWYGRVAASGQVPEGE</sequence>
<gene>
    <name evidence="14" type="ORF">G5C65_37010</name>
</gene>
<dbReference type="Pfam" id="PF00232">
    <property type="entry name" value="Glyco_hydro_1"/>
    <property type="match status" value="1"/>
</dbReference>
<dbReference type="PROSITE" id="PS00572">
    <property type="entry name" value="GLYCOSYL_HYDROL_F1_1"/>
    <property type="match status" value="1"/>
</dbReference>
<dbReference type="Proteomes" id="UP000477722">
    <property type="component" value="Unassembled WGS sequence"/>
</dbReference>
<dbReference type="FunFam" id="3.20.20.80:FF:000004">
    <property type="entry name" value="Beta-glucosidase 6-phospho-beta-glucosidase"/>
    <property type="match status" value="1"/>
</dbReference>
<evidence type="ECO:0000256" key="11">
    <source>
        <dbReference type="PROSITE-ProRule" id="PRU10055"/>
    </source>
</evidence>
<dbReference type="PRINTS" id="PR00131">
    <property type="entry name" value="GLHYDRLASE1"/>
</dbReference>
<evidence type="ECO:0000256" key="2">
    <source>
        <dbReference type="ARBA" id="ARBA00010838"/>
    </source>
</evidence>
<feature type="binding site" evidence="10">
    <location>
        <begin position="431"/>
        <end position="432"/>
    </location>
    <ligand>
        <name>substrate</name>
    </ligand>
</feature>
<dbReference type="InterPro" id="IPR017853">
    <property type="entry name" value="GH"/>
</dbReference>
<dbReference type="AlphaFoldDB" id="A0A6G4X9I4"/>
<dbReference type="RefSeq" id="WP_165303418.1">
    <property type="nucleotide sequence ID" value="NZ_JAAKZZ010000921.1"/>
</dbReference>
<feature type="binding site" evidence="10">
    <location>
        <position position="168"/>
    </location>
    <ligand>
        <name>substrate</name>
    </ligand>
</feature>
<protein>
    <recommendedName>
        <fullName evidence="3 12">Beta-glucosidase</fullName>
        <ecNumber evidence="3 12">3.2.1.21</ecNumber>
    </recommendedName>
</protein>
<dbReference type="NCBIfam" id="TIGR03356">
    <property type="entry name" value="BGL"/>
    <property type="match status" value="1"/>
</dbReference>
<dbReference type="PROSITE" id="PS00653">
    <property type="entry name" value="GLYCOSYL_HYDROL_F1_2"/>
    <property type="match status" value="1"/>
</dbReference>
<feature type="binding site" evidence="10">
    <location>
        <position position="424"/>
    </location>
    <ligand>
        <name>substrate</name>
    </ligand>
</feature>
<proteinExistence type="inferred from homology"/>